<evidence type="ECO:0000313" key="14">
    <source>
        <dbReference type="EMBL" id="SHG90570.1"/>
    </source>
</evidence>
<dbReference type="PANTHER" id="PTHR47529:SF1">
    <property type="entry name" value="PERIPLASMIC CHAPERONE PPID"/>
    <property type="match status" value="1"/>
</dbReference>
<dbReference type="STRING" id="947013.SAMN04488109_2415"/>
<dbReference type="Pfam" id="PF13623">
    <property type="entry name" value="SurA_N_2"/>
    <property type="match status" value="1"/>
</dbReference>
<evidence type="ECO:0000256" key="12">
    <source>
        <dbReference type="SAM" id="Phobius"/>
    </source>
</evidence>
<dbReference type="EMBL" id="FQWQ01000001">
    <property type="protein sequence ID" value="SHG90570.1"/>
    <property type="molecule type" value="Genomic_DNA"/>
</dbReference>
<evidence type="ECO:0000256" key="8">
    <source>
        <dbReference type="ARBA" id="ARBA00038408"/>
    </source>
</evidence>
<evidence type="ECO:0000256" key="4">
    <source>
        <dbReference type="ARBA" id="ARBA00022692"/>
    </source>
</evidence>
<sequence>MAFIGTLRNKMGTWVVIFVFIAIAAFTLNDIFSGKSSILNWGKNSVGEIAGKEISYDEYQSVIREREQNYALNFGRDPGEREMPSIRQQAWDLLIARHAIQAEFAKVGVEVTTDEQWDMVAGKNVDPNVKMAFTDPNTGQFDPNKVTTYLNQIKAMPMGSEPRVRWETFQRDLIPGRERIKYENLLIKSTYVTAAEAEREYHQQTDVAEVRYVYVPYFAVSDSAVNVTEDALKAYYNKNVEKFKTEESRDIKYVSIPVVASASDSLTVKEDLARDVNEFKTSSEDSVYAAKSSDSKNAFATYNAGNLPTFLSPDSLIQGKVIGPFLDGQVYKVVKVSKVFNDTTYSARAKHILIKWNTPDAAGKKEAKDKALAILKDIKAGANFGAKAAEFGTDGTASRGGDLGWFSSGQMVKPFQTAVFNATKTGVLNDVVETEFGYHIISVTDVKTNKAYKLAIIEREIVPTDATLNEAFRAAEKFVSDLGSIADFEKRAKEQGLVLQEAKNIAAGDRRIGTLGEARQIVQWLFREASVGKISQVFDLQEENVVVVMTNEIKKGYKPLASVTAEITPAVRNELKGKVIIDKLSAAKGTLEEIAASFGTDANVYSSSDLKLNSNSLPTVGFDPQAVGVAFGLENGKRSKPMAGENGVVIVELQNKTIAPAVGDYATFKAGLEQNAVNRNSAGIADAIKESADIVDKRYRFF</sequence>
<keyword evidence="5 12" id="KW-1133">Transmembrane helix</keyword>
<evidence type="ECO:0000256" key="9">
    <source>
        <dbReference type="ARBA" id="ARBA00040743"/>
    </source>
</evidence>
<feature type="transmembrane region" description="Helical" evidence="12">
    <location>
        <begin position="12"/>
        <end position="32"/>
    </location>
</feature>
<protein>
    <recommendedName>
        <fullName evidence="9">Periplasmic chaperone PpiD</fullName>
    </recommendedName>
    <alternativeName>
        <fullName evidence="10">Periplasmic folding chaperone</fullName>
    </alternativeName>
</protein>
<reference evidence="14 15" key="1">
    <citation type="submission" date="2016-11" db="EMBL/GenBank/DDBJ databases">
        <authorList>
            <person name="Jaros S."/>
            <person name="Januszkiewicz K."/>
            <person name="Wedrychowicz H."/>
        </authorList>
    </citation>
    <scope>NUCLEOTIDE SEQUENCE [LARGE SCALE GENOMIC DNA]</scope>
    <source>
        <strain evidence="14 15">DSM 24574</strain>
    </source>
</reference>
<evidence type="ECO:0000256" key="2">
    <source>
        <dbReference type="ARBA" id="ARBA00022475"/>
    </source>
</evidence>
<dbReference type="GO" id="GO:0005886">
    <property type="term" value="C:plasma membrane"/>
    <property type="evidence" value="ECO:0007669"/>
    <property type="project" value="UniProtKB-SubCell"/>
</dbReference>
<dbReference type="PROSITE" id="PS50198">
    <property type="entry name" value="PPIC_PPIASE_2"/>
    <property type="match status" value="1"/>
</dbReference>
<keyword evidence="11" id="KW-0697">Rotamase</keyword>
<dbReference type="Proteomes" id="UP000184212">
    <property type="component" value="Unassembled WGS sequence"/>
</dbReference>
<keyword evidence="6 12" id="KW-0472">Membrane</keyword>
<evidence type="ECO:0000256" key="5">
    <source>
        <dbReference type="ARBA" id="ARBA00022989"/>
    </source>
</evidence>
<dbReference type="GO" id="GO:0003755">
    <property type="term" value="F:peptidyl-prolyl cis-trans isomerase activity"/>
    <property type="evidence" value="ECO:0007669"/>
    <property type="project" value="UniProtKB-KW"/>
</dbReference>
<keyword evidence="11 14" id="KW-0413">Isomerase</keyword>
<evidence type="ECO:0000256" key="1">
    <source>
        <dbReference type="ARBA" id="ARBA00004382"/>
    </source>
</evidence>
<evidence type="ECO:0000256" key="11">
    <source>
        <dbReference type="PROSITE-ProRule" id="PRU00278"/>
    </source>
</evidence>
<dbReference type="SUPFAM" id="SSF54534">
    <property type="entry name" value="FKBP-like"/>
    <property type="match status" value="1"/>
</dbReference>
<name>A0A1M5NM13_9BACT</name>
<evidence type="ECO:0000256" key="3">
    <source>
        <dbReference type="ARBA" id="ARBA00022519"/>
    </source>
</evidence>
<keyword evidence="7" id="KW-0143">Chaperone</keyword>
<dbReference type="Gene3D" id="3.10.50.40">
    <property type="match status" value="1"/>
</dbReference>
<dbReference type="InterPro" id="IPR046357">
    <property type="entry name" value="PPIase_dom_sf"/>
</dbReference>
<evidence type="ECO:0000256" key="6">
    <source>
        <dbReference type="ARBA" id="ARBA00023136"/>
    </source>
</evidence>
<dbReference type="InterPro" id="IPR027304">
    <property type="entry name" value="Trigger_fact/SurA_dom_sf"/>
</dbReference>
<organism evidence="14 15">
    <name type="scientific">Chryseolinea serpens</name>
    <dbReference type="NCBI Taxonomy" id="947013"/>
    <lineage>
        <taxon>Bacteria</taxon>
        <taxon>Pseudomonadati</taxon>
        <taxon>Bacteroidota</taxon>
        <taxon>Cytophagia</taxon>
        <taxon>Cytophagales</taxon>
        <taxon>Fulvivirgaceae</taxon>
        <taxon>Chryseolinea</taxon>
    </lineage>
</organism>
<gene>
    <name evidence="14" type="ORF">SAMN04488109_2415</name>
</gene>
<feature type="domain" description="PpiC" evidence="13">
    <location>
        <begin position="344"/>
        <end position="445"/>
    </location>
</feature>
<dbReference type="OrthoDB" id="9812372at2"/>
<dbReference type="InterPro" id="IPR052029">
    <property type="entry name" value="PpiD_chaperone"/>
</dbReference>
<keyword evidence="2" id="KW-1003">Cell membrane</keyword>
<proteinExistence type="inferred from homology"/>
<evidence type="ECO:0000256" key="7">
    <source>
        <dbReference type="ARBA" id="ARBA00023186"/>
    </source>
</evidence>
<evidence type="ECO:0000259" key="13">
    <source>
        <dbReference type="PROSITE" id="PS50198"/>
    </source>
</evidence>
<evidence type="ECO:0000313" key="15">
    <source>
        <dbReference type="Proteomes" id="UP000184212"/>
    </source>
</evidence>
<dbReference type="InterPro" id="IPR000297">
    <property type="entry name" value="PPIase_PpiC"/>
</dbReference>
<evidence type="ECO:0000256" key="10">
    <source>
        <dbReference type="ARBA" id="ARBA00042775"/>
    </source>
</evidence>
<dbReference type="AlphaFoldDB" id="A0A1M5NM13"/>
<keyword evidence="15" id="KW-1185">Reference proteome</keyword>
<dbReference type="SUPFAM" id="SSF109998">
    <property type="entry name" value="Triger factor/SurA peptide-binding domain-like"/>
    <property type="match status" value="1"/>
</dbReference>
<keyword evidence="4 12" id="KW-0812">Transmembrane</keyword>
<accession>A0A1M5NM13</accession>
<dbReference type="Pfam" id="PF13616">
    <property type="entry name" value="Rotamase_3"/>
    <property type="match status" value="1"/>
</dbReference>
<dbReference type="RefSeq" id="WP_073133963.1">
    <property type="nucleotide sequence ID" value="NZ_FQWQ01000001.1"/>
</dbReference>
<comment type="similarity">
    <text evidence="8">Belongs to the PpiD chaperone family.</text>
</comment>
<comment type="subcellular location">
    <subcellularLocation>
        <location evidence="1">Cell inner membrane</location>
        <topology evidence="1">Single-pass type II membrane protein</topology>
        <orientation evidence="1">Periplasmic side</orientation>
    </subcellularLocation>
</comment>
<keyword evidence="3" id="KW-0997">Cell inner membrane</keyword>
<dbReference type="PANTHER" id="PTHR47529">
    <property type="entry name" value="PEPTIDYL-PROLYL CIS-TRANS ISOMERASE D"/>
    <property type="match status" value="1"/>
</dbReference>